<evidence type="ECO:0000313" key="2">
    <source>
        <dbReference type="Proteomes" id="UP001181622"/>
    </source>
</evidence>
<name>A0ABU1DF86_9HYPH</name>
<dbReference type="Pfam" id="PF11836">
    <property type="entry name" value="Phage_TAC_11"/>
    <property type="match status" value="1"/>
</dbReference>
<dbReference type="EMBL" id="JADBEO010000013">
    <property type="protein sequence ID" value="MDR4306575.1"/>
    <property type="molecule type" value="Genomic_DNA"/>
</dbReference>
<reference evidence="1" key="1">
    <citation type="submission" date="2020-10" db="EMBL/GenBank/DDBJ databases">
        <authorList>
            <person name="Abbas A."/>
            <person name="Razzaq R."/>
            <person name="Waqas M."/>
            <person name="Abbas N."/>
            <person name="Nielsen T.K."/>
            <person name="Hansen L.H."/>
            <person name="Hussain S."/>
            <person name="Shahid M."/>
        </authorList>
    </citation>
    <scope>NUCLEOTIDE SEQUENCE</scope>
    <source>
        <strain evidence="1">S14</strain>
    </source>
</reference>
<evidence type="ECO:0000313" key="1">
    <source>
        <dbReference type="EMBL" id="MDR4306575.1"/>
    </source>
</evidence>
<dbReference type="RefSeq" id="WP_309390565.1">
    <property type="nucleotide sequence ID" value="NZ_JADBEO010000013.1"/>
</dbReference>
<organism evidence="1 2">
    <name type="scientific">Chelatococcus sambhunathii</name>
    <dbReference type="NCBI Taxonomy" id="363953"/>
    <lineage>
        <taxon>Bacteria</taxon>
        <taxon>Pseudomonadati</taxon>
        <taxon>Pseudomonadota</taxon>
        <taxon>Alphaproteobacteria</taxon>
        <taxon>Hyphomicrobiales</taxon>
        <taxon>Chelatococcaceae</taxon>
        <taxon>Chelatococcus</taxon>
    </lineage>
</organism>
<sequence>MTTIHRATLDVERNFRLTPHAIAELEKITSAGIGAIIRRVIDEHAFAHAELIEIVRLALIGGGTAETDAAQLVAEHVTAKPIVHARLLAVDILRAAYFGAAEPEANNGA</sequence>
<protein>
    <submittedName>
        <fullName evidence="1">Gene transfer agent family protein</fullName>
    </submittedName>
</protein>
<proteinExistence type="predicted"/>
<dbReference type="InterPro" id="IPR021791">
    <property type="entry name" value="Phage_TAC_11"/>
</dbReference>
<accession>A0ABU1DF86</accession>
<comment type="caution">
    <text evidence="1">The sequence shown here is derived from an EMBL/GenBank/DDBJ whole genome shotgun (WGS) entry which is preliminary data.</text>
</comment>
<keyword evidence="2" id="KW-1185">Reference proteome</keyword>
<dbReference type="Proteomes" id="UP001181622">
    <property type="component" value="Unassembled WGS sequence"/>
</dbReference>
<gene>
    <name evidence="1" type="ORF">IHQ68_08090</name>
</gene>